<keyword evidence="2" id="KW-0472">Membrane</keyword>
<name>A0A7C2P791_9PLAN</name>
<feature type="region of interest" description="Disordered" evidence="1">
    <location>
        <begin position="100"/>
        <end position="123"/>
    </location>
</feature>
<organism evidence="3">
    <name type="scientific">Schlesneria paludicola</name>
    <dbReference type="NCBI Taxonomy" id="360056"/>
    <lineage>
        <taxon>Bacteria</taxon>
        <taxon>Pseudomonadati</taxon>
        <taxon>Planctomycetota</taxon>
        <taxon>Planctomycetia</taxon>
        <taxon>Planctomycetales</taxon>
        <taxon>Planctomycetaceae</taxon>
        <taxon>Schlesneria</taxon>
    </lineage>
</organism>
<comment type="caution">
    <text evidence="3">The sequence shown here is derived from an EMBL/GenBank/DDBJ whole genome shotgun (WGS) entry which is preliminary data.</text>
</comment>
<protein>
    <submittedName>
        <fullName evidence="3">Uncharacterized protein</fullName>
    </submittedName>
</protein>
<feature type="compositionally biased region" description="Polar residues" evidence="1">
    <location>
        <begin position="108"/>
        <end position="123"/>
    </location>
</feature>
<evidence type="ECO:0000256" key="2">
    <source>
        <dbReference type="SAM" id="Phobius"/>
    </source>
</evidence>
<evidence type="ECO:0000313" key="3">
    <source>
        <dbReference type="EMBL" id="HEN16435.1"/>
    </source>
</evidence>
<accession>A0A7C2P791</accession>
<proteinExistence type="predicted"/>
<sequence>MNVRQFVWGVVYLVLFAAAGRAADEPLDAGPADATAVENVAPDDEVDERRQKALIGLAGVAAIAIIGVTLGAVIILWAGRLRRLNRKPLPDASLKDELWFLKPPKTTPGDSPAQSPTPGETRR</sequence>
<reference evidence="3" key="1">
    <citation type="journal article" date="2020" name="mSystems">
        <title>Genome- and Community-Level Interaction Insights into Carbon Utilization and Element Cycling Functions of Hydrothermarchaeota in Hydrothermal Sediment.</title>
        <authorList>
            <person name="Zhou Z."/>
            <person name="Liu Y."/>
            <person name="Xu W."/>
            <person name="Pan J."/>
            <person name="Luo Z.H."/>
            <person name="Li M."/>
        </authorList>
    </citation>
    <scope>NUCLEOTIDE SEQUENCE [LARGE SCALE GENOMIC DNA]</scope>
    <source>
        <strain evidence="3">SpSt-339</strain>
    </source>
</reference>
<dbReference type="EMBL" id="DSOK01000367">
    <property type="protein sequence ID" value="HEN16435.1"/>
    <property type="molecule type" value="Genomic_DNA"/>
</dbReference>
<feature type="transmembrane region" description="Helical" evidence="2">
    <location>
        <begin position="53"/>
        <end position="78"/>
    </location>
</feature>
<evidence type="ECO:0000256" key="1">
    <source>
        <dbReference type="SAM" id="MobiDB-lite"/>
    </source>
</evidence>
<keyword evidence="2" id="KW-1133">Transmembrane helix</keyword>
<keyword evidence="2" id="KW-0812">Transmembrane</keyword>
<gene>
    <name evidence="3" type="ORF">ENQ76_13310</name>
</gene>
<dbReference type="AlphaFoldDB" id="A0A7C2P791"/>